<protein>
    <submittedName>
        <fullName evidence="1">DUF4160 domain-containing protein</fullName>
    </submittedName>
</protein>
<organism evidence="1 2">
    <name type="scientific">Spirosoma validum</name>
    <dbReference type="NCBI Taxonomy" id="2771355"/>
    <lineage>
        <taxon>Bacteria</taxon>
        <taxon>Pseudomonadati</taxon>
        <taxon>Bacteroidota</taxon>
        <taxon>Cytophagia</taxon>
        <taxon>Cytophagales</taxon>
        <taxon>Cytophagaceae</taxon>
        <taxon>Spirosoma</taxon>
    </lineage>
</organism>
<dbReference type="AlphaFoldDB" id="A0A927GDY2"/>
<sequence length="76" mass="9010">MPVISLFDGIKLEMYFNDHAPPHVHAKYAEHEVLITIQEIRVYAGYLPAKQLKQVQQYVSTHQNKLLSRWEQYNQN</sequence>
<comment type="caution">
    <text evidence="1">The sequence shown here is derived from an EMBL/GenBank/DDBJ whole genome shotgun (WGS) entry which is preliminary data.</text>
</comment>
<dbReference type="RefSeq" id="WP_191039906.1">
    <property type="nucleotide sequence ID" value="NZ_JACXAA010000005.1"/>
</dbReference>
<evidence type="ECO:0000313" key="2">
    <source>
        <dbReference type="Proteomes" id="UP000653797"/>
    </source>
</evidence>
<accession>A0A927GDY2</accession>
<keyword evidence="2" id="KW-1185">Reference proteome</keyword>
<name>A0A927GDY2_9BACT</name>
<reference evidence="1" key="1">
    <citation type="submission" date="2020-09" db="EMBL/GenBank/DDBJ databases">
        <authorList>
            <person name="Kim M.K."/>
        </authorList>
    </citation>
    <scope>NUCLEOTIDE SEQUENCE</scope>
    <source>
        <strain evidence="1">BT704</strain>
    </source>
</reference>
<evidence type="ECO:0000313" key="1">
    <source>
        <dbReference type="EMBL" id="MBD2754267.1"/>
    </source>
</evidence>
<dbReference type="InterPro" id="IPR025427">
    <property type="entry name" value="DUF4160"/>
</dbReference>
<dbReference type="EMBL" id="JACXAA010000005">
    <property type="protein sequence ID" value="MBD2754267.1"/>
    <property type="molecule type" value="Genomic_DNA"/>
</dbReference>
<gene>
    <name evidence="1" type="ORF">IC230_15270</name>
</gene>
<proteinExistence type="predicted"/>
<dbReference type="Proteomes" id="UP000653797">
    <property type="component" value="Unassembled WGS sequence"/>
</dbReference>
<dbReference type="Pfam" id="PF13711">
    <property type="entry name" value="DUF4160"/>
    <property type="match status" value="1"/>
</dbReference>